<dbReference type="AlphaFoldDB" id="A0AAV9H941"/>
<gene>
    <name evidence="3" type="ORF">QBC42DRAFT_213575</name>
</gene>
<reference evidence="3" key="1">
    <citation type="journal article" date="2023" name="Mol. Phylogenet. Evol.">
        <title>Genome-scale phylogeny and comparative genomics of the fungal order Sordariales.</title>
        <authorList>
            <person name="Hensen N."/>
            <person name="Bonometti L."/>
            <person name="Westerberg I."/>
            <person name="Brannstrom I.O."/>
            <person name="Guillou S."/>
            <person name="Cros-Aarteil S."/>
            <person name="Calhoun S."/>
            <person name="Haridas S."/>
            <person name="Kuo A."/>
            <person name="Mondo S."/>
            <person name="Pangilinan J."/>
            <person name="Riley R."/>
            <person name="LaButti K."/>
            <person name="Andreopoulos B."/>
            <person name="Lipzen A."/>
            <person name="Chen C."/>
            <person name="Yan M."/>
            <person name="Daum C."/>
            <person name="Ng V."/>
            <person name="Clum A."/>
            <person name="Steindorff A."/>
            <person name="Ohm R.A."/>
            <person name="Martin F."/>
            <person name="Silar P."/>
            <person name="Natvig D.O."/>
            <person name="Lalanne C."/>
            <person name="Gautier V."/>
            <person name="Ament-Velasquez S.L."/>
            <person name="Kruys A."/>
            <person name="Hutchinson M.I."/>
            <person name="Powell A.J."/>
            <person name="Barry K."/>
            <person name="Miller A.N."/>
            <person name="Grigoriev I.V."/>
            <person name="Debuchy R."/>
            <person name="Gladieux P."/>
            <person name="Hiltunen Thoren M."/>
            <person name="Johannesson H."/>
        </authorList>
    </citation>
    <scope>NUCLEOTIDE SEQUENCE</scope>
    <source>
        <strain evidence="3">PSN324</strain>
    </source>
</reference>
<evidence type="ECO:0000256" key="1">
    <source>
        <dbReference type="PIRSR" id="PIRSR632852-1"/>
    </source>
</evidence>
<dbReference type="GO" id="GO:0006307">
    <property type="term" value="P:DNA alkylation repair"/>
    <property type="evidence" value="ECO:0007669"/>
    <property type="project" value="TreeGrafter"/>
</dbReference>
<protein>
    <recommendedName>
        <fullName evidence="2">Fe2OG dioxygenase domain-containing protein</fullName>
    </recommendedName>
</protein>
<dbReference type="InterPro" id="IPR032852">
    <property type="entry name" value="ALKBH2"/>
</dbReference>
<dbReference type="GO" id="GO:0035516">
    <property type="term" value="F:broad specificity oxidative DNA demethylase activity"/>
    <property type="evidence" value="ECO:0007669"/>
    <property type="project" value="TreeGrafter"/>
</dbReference>
<feature type="binding site" evidence="1">
    <location>
        <position position="427"/>
    </location>
    <ligand>
        <name>2-oxoglutarate</name>
        <dbReference type="ChEBI" id="CHEBI:16810"/>
    </ligand>
</feature>
<dbReference type="PANTHER" id="PTHR31573:SF4">
    <property type="entry name" value="FE2OG DIOXYGENASE DOMAIN-CONTAINING PROTEIN"/>
    <property type="match status" value="1"/>
</dbReference>
<dbReference type="InterPro" id="IPR037151">
    <property type="entry name" value="AlkB-like_sf"/>
</dbReference>
<comment type="caution">
    <text evidence="3">The sequence shown here is derived from an EMBL/GenBank/DDBJ whole genome shotgun (WGS) entry which is preliminary data.</text>
</comment>
<dbReference type="PROSITE" id="PS51471">
    <property type="entry name" value="FE2OG_OXY"/>
    <property type="match status" value="1"/>
</dbReference>
<accession>A0AAV9H941</accession>
<organism evidence="3 4">
    <name type="scientific">Cladorrhinum samala</name>
    <dbReference type="NCBI Taxonomy" id="585594"/>
    <lineage>
        <taxon>Eukaryota</taxon>
        <taxon>Fungi</taxon>
        <taxon>Dikarya</taxon>
        <taxon>Ascomycota</taxon>
        <taxon>Pezizomycotina</taxon>
        <taxon>Sordariomycetes</taxon>
        <taxon>Sordariomycetidae</taxon>
        <taxon>Sordariales</taxon>
        <taxon>Podosporaceae</taxon>
        <taxon>Cladorrhinum</taxon>
    </lineage>
</organism>
<name>A0AAV9H941_9PEZI</name>
<reference evidence="3" key="2">
    <citation type="submission" date="2023-06" db="EMBL/GenBank/DDBJ databases">
        <authorList>
            <consortium name="Lawrence Berkeley National Laboratory"/>
            <person name="Mondo S.J."/>
            <person name="Hensen N."/>
            <person name="Bonometti L."/>
            <person name="Westerberg I."/>
            <person name="Brannstrom I.O."/>
            <person name="Guillou S."/>
            <person name="Cros-Aarteil S."/>
            <person name="Calhoun S."/>
            <person name="Haridas S."/>
            <person name="Kuo A."/>
            <person name="Pangilinan J."/>
            <person name="Riley R."/>
            <person name="Labutti K."/>
            <person name="Andreopoulos B."/>
            <person name="Lipzen A."/>
            <person name="Chen C."/>
            <person name="Yanf M."/>
            <person name="Daum C."/>
            <person name="Ng V."/>
            <person name="Clum A."/>
            <person name="Steindorff A."/>
            <person name="Ohm R."/>
            <person name="Martin F."/>
            <person name="Silar P."/>
            <person name="Natvig D."/>
            <person name="Lalanne C."/>
            <person name="Gautier V."/>
            <person name="Ament-Velasquez S.L."/>
            <person name="Kruys A."/>
            <person name="Hutchinson M.I."/>
            <person name="Powell A.J."/>
            <person name="Barry K."/>
            <person name="Miller A.N."/>
            <person name="Grigoriev I.V."/>
            <person name="Debuchy R."/>
            <person name="Gladieux P."/>
            <person name="Thoren M.H."/>
            <person name="Johannesson H."/>
        </authorList>
    </citation>
    <scope>NUCLEOTIDE SEQUENCE</scope>
    <source>
        <strain evidence="3">PSN324</strain>
    </source>
</reference>
<evidence type="ECO:0000259" key="2">
    <source>
        <dbReference type="PROSITE" id="PS51471"/>
    </source>
</evidence>
<dbReference type="Proteomes" id="UP001321749">
    <property type="component" value="Unassembled WGS sequence"/>
</dbReference>
<dbReference type="SUPFAM" id="SSF51197">
    <property type="entry name" value="Clavaminate synthase-like"/>
    <property type="match status" value="1"/>
</dbReference>
<dbReference type="GO" id="GO:0051747">
    <property type="term" value="F:cytosine C-5 DNA demethylase activity"/>
    <property type="evidence" value="ECO:0007669"/>
    <property type="project" value="TreeGrafter"/>
</dbReference>
<evidence type="ECO:0000313" key="4">
    <source>
        <dbReference type="Proteomes" id="UP001321749"/>
    </source>
</evidence>
<dbReference type="Gene3D" id="2.60.120.590">
    <property type="entry name" value="Alpha-ketoglutarate-dependent dioxygenase AlkB-like"/>
    <property type="match status" value="1"/>
</dbReference>
<feature type="binding site" evidence="1">
    <location>
        <position position="418"/>
    </location>
    <ligand>
        <name>2-oxoglutarate</name>
        <dbReference type="ChEBI" id="CHEBI:16810"/>
    </ligand>
</feature>
<feature type="binding site" evidence="1">
    <location>
        <position position="499"/>
    </location>
    <ligand>
        <name>2-oxoglutarate</name>
        <dbReference type="ChEBI" id="CHEBI:16810"/>
    </ligand>
</feature>
<feature type="domain" description="Fe2OG dioxygenase" evidence="2">
    <location>
        <begin position="409"/>
        <end position="517"/>
    </location>
</feature>
<dbReference type="EMBL" id="MU865138">
    <property type="protein sequence ID" value="KAK4457075.1"/>
    <property type="molecule type" value="Genomic_DNA"/>
</dbReference>
<dbReference type="Pfam" id="PF13532">
    <property type="entry name" value="2OG-FeII_Oxy_2"/>
    <property type="match status" value="1"/>
</dbReference>
<dbReference type="InterPro" id="IPR027450">
    <property type="entry name" value="AlkB-like"/>
</dbReference>
<dbReference type="PANTHER" id="PTHR31573">
    <property type="entry name" value="ALPHA-KETOGLUTARATE-DEPENDENT DIOXYGENASE ALKB HOMOLOG 2"/>
    <property type="match status" value="1"/>
</dbReference>
<dbReference type="GO" id="GO:0008198">
    <property type="term" value="F:ferrous iron binding"/>
    <property type="evidence" value="ECO:0007669"/>
    <property type="project" value="TreeGrafter"/>
</dbReference>
<keyword evidence="4" id="KW-1185">Reference proteome</keyword>
<sequence>MTRIGDANDKATSIQSLENAFKAKSLVAVIAGDGHPLYPIEAPHPYAILDFFHITYIWKEKQIPKGGSQDAGEVSVWRVRFEKANLNKPSWWKPGYIPNPAAVKTREQTCMKCNKSSKEIFTVGWFCLKNFCDDYFIFPGQQKVDVKGLEYSSEFLQERTPFTEPIPSLTPQMPDGKELHGTEMASRRGFVCPLCGSCNRRIHWNFLVCENKKCTFVRQAPMKAYPKDALRSENEDCIKKCHARRLRHRPNHLHATILNSNHLRNSEVLSLGGFTVSMFYLPDKSGKIIGGFALLASTPGINSRPGGPDELFRELEAQDIGLRRNPAAVAGHKLEGLTRHFQQNFGARYKFGVAVQSKGFDEAPATILCALYRLIWAKQAVTSAARRYIGALNQDAFDGDLKKITESKNFNELLALGYMENDSINYHDDGESELGPVVAALSLGSPSLMRFRPKRKSEFVLPTQGLKHKPVYKDVLEVPMMHGDMMVMFGTQVQRLYEHAVEPLGKRRFALTARYIDPAKMVVKADKKDADIKGAIPERARQFEYDGF</sequence>
<evidence type="ECO:0000313" key="3">
    <source>
        <dbReference type="EMBL" id="KAK4457075.1"/>
    </source>
</evidence>
<dbReference type="InterPro" id="IPR005123">
    <property type="entry name" value="Oxoglu/Fe-dep_dioxygenase_dom"/>
</dbReference>
<proteinExistence type="predicted"/>